<sequence>MDINKKIDFIHNFIRASNPATGSEVDSNANVTVKSLAVMEAELFKRDFIDVNRAMVMQKLETMYGYDVAKQYYNDIEEHLIYIHDETSLRPYCVSVSLYPFLLEGTKNLGGTSKAPTNLQSFCGSFVNLVYQIASDFAGAVATVEFLMYFDYFARKQYGKGYLVHNYKEIKQEFQGVVYAMNQPAAARGSQSVFWNISVFDKGYFDSLFGEFYFPDGSKPDYTSVKRLQECFMNWFAEERTKELLTFPVLTAAYLVNKETRKPVDVGFEYFLAKSMSDGLSFFHYESDSADSLASCCRLRNELADNTFSYTLGAGGVSTGSYQVITINFNRLYQKNYSLIETMQRVHKYLMAHRAIVSEYIEAGMLPSYSAGYISIDKQFGTIGINGALEAYEYLRKEFNYGKSLKEFLCDNLSLIKAMNKEALGKYGVRFNTEFVPAENLGVKNAKWDKEDGLYVPRDCYNSYFYPVEDTSLSVLDRLDAHAWDVSQFLDGGAACHLNLEQLPNEAQAIKLIEIAAKKGVPYWTTNVLCTICKDCERIDPVTRQTCKYCGSNNLDYGTRVIGYLKPISSFSEGRQKEAAMRSYMKGV</sequence>
<dbReference type="PANTHER" id="PTHR21075">
    <property type="entry name" value="ANAEROBIC RIBONUCLEOSIDE-TRIPHOSPHATE REDUCTASE"/>
    <property type="match status" value="1"/>
</dbReference>
<dbReference type="NCBIfam" id="NF006127">
    <property type="entry name" value="PRK08271.1"/>
    <property type="match status" value="1"/>
</dbReference>
<organism evidence="1">
    <name type="scientific">Caudovirales sp. ctIZM3</name>
    <dbReference type="NCBI Taxonomy" id="2827633"/>
    <lineage>
        <taxon>Viruses</taxon>
        <taxon>Duplodnaviria</taxon>
        <taxon>Heunggongvirae</taxon>
        <taxon>Uroviricota</taxon>
        <taxon>Caudoviricetes</taxon>
    </lineage>
</organism>
<name>A0A8S5T8W1_9CAUD</name>
<dbReference type="Gene3D" id="3.20.70.20">
    <property type="match status" value="1"/>
</dbReference>
<dbReference type="NCBIfam" id="TIGR02827">
    <property type="entry name" value="RNR_anaer_Bdell"/>
    <property type="match status" value="1"/>
</dbReference>
<dbReference type="GO" id="GO:0008998">
    <property type="term" value="F:ribonucleoside-triphosphate reductase (thioredoxin) activity"/>
    <property type="evidence" value="ECO:0007669"/>
    <property type="project" value="InterPro"/>
</dbReference>
<dbReference type="EMBL" id="BK032770">
    <property type="protein sequence ID" value="DAF59415.1"/>
    <property type="molecule type" value="Genomic_DNA"/>
</dbReference>
<evidence type="ECO:0000313" key="1">
    <source>
        <dbReference type="EMBL" id="DAF59415.1"/>
    </source>
</evidence>
<dbReference type="InterPro" id="IPR012833">
    <property type="entry name" value="NrdD"/>
</dbReference>
<accession>A0A8S5T8W1</accession>
<protein>
    <submittedName>
        <fullName evidence="1">Anaerobic ribonucleoside triphosphate reductase</fullName>
    </submittedName>
</protein>
<dbReference type="GO" id="GO:0009265">
    <property type="term" value="P:2'-deoxyribonucleotide biosynthetic process"/>
    <property type="evidence" value="ECO:0007669"/>
    <property type="project" value="TreeGrafter"/>
</dbReference>
<dbReference type="GO" id="GO:0006260">
    <property type="term" value="P:DNA replication"/>
    <property type="evidence" value="ECO:0007669"/>
    <property type="project" value="InterPro"/>
</dbReference>
<dbReference type="PANTHER" id="PTHR21075:SF0">
    <property type="entry name" value="ANAEROBIC RIBONUCLEOSIDE-TRIPHOSPHATE REDUCTASE"/>
    <property type="match status" value="1"/>
</dbReference>
<reference evidence="1" key="1">
    <citation type="journal article" date="2021" name="Proc. Natl. Acad. Sci. U.S.A.">
        <title>A Catalog of Tens of Thousands of Viruses from Human Metagenomes Reveals Hidden Associations with Chronic Diseases.</title>
        <authorList>
            <person name="Tisza M.J."/>
            <person name="Buck C.B."/>
        </authorList>
    </citation>
    <scope>NUCLEOTIDE SEQUENCE</scope>
    <source>
        <strain evidence="1">CtIZM3</strain>
    </source>
</reference>
<dbReference type="GO" id="GO:0004748">
    <property type="term" value="F:ribonucleoside-diphosphate reductase activity, thioredoxin disulfide as acceptor"/>
    <property type="evidence" value="ECO:0007669"/>
    <property type="project" value="TreeGrafter"/>
</dbReference>
<proteinExistence type="predicted"/>
<dbReference type="SUPFAM" id="SSF51998">
    <property type="entry name" value="PFL-like glycyl radical enzymes"/>
    <property type="match status" value="1"/>
</dbReference>
<dbReference type="Pfam" id="PF13597">
    <property type="entry name" value="NRDD"/>
    <property type="match status" value="1"/>
</dbReference>